<dbReference type="PANTHER" id="PTHR35043">
    <property type="entry name" value="TRANSCRIPTION FACTOR DOMAIN-CONTAINING PROTEIN"/>
    <property type="match status" value="1"/>
</dbReference>
<reference evidence="4" key="2">
    <citation type="submission" date="2015-01" db="EMBL/GenBank/DDBJ databases">
        <title>Evolutionary Origins and Diversification of the Mycorrhizal Mutualists.</title>
        <authorList>
            <consortium name="DOE Joint Genome Institute"/>
            <consortium name="Mycorrhizal Genomics Consortium"/>
            <person name="Kohler A."/>
            <person name="Kuo A."/>
            <person name="Nagy L.G."/>
            <person name="Floudas D."/>
            <person name="Copeland A."/>
            <person name="Barry K.W."/>
            <person name="Cichocki N."/>
            <person name="Veneault-Fourrey C."/>
            <person name="LaButti K."/>
            <person name="Lindquist E.A."/>
            <person name="Lipzen A."/>
            <person name="Lundell T."/>
            <person name="Morin E."/>
            <person name="Murat C."/>
            <person name="Riley R."/>
            <person name="Ohm R."/>
            <person name="Sun H."/>
            <person name="Tunlid A."/>
            <person name="Henrissat B."/>
            <person name="Grigoriev I.V."/>
            <person name="Hibbett D.S."/>
            <person name="Martin F."/>
        </authorList>
    </citation>
    <scope>NUCLEOTIDE SEQUENCE [LARGE SCALE GENOMIC DNA]</scope>
    <source>
        <strain evidence="4">UH-Slu-Lm8-n1</strain>
    </source>
</reference>
<feature type="transmembrane region" description="Helical" evidence="1">
    <location>
        <begin position="322"/>
        <end position="347"/>
    </location>
</feature>
<keyword evidence="1" id="KW-0812">Transmembrane</keyword>
<evidence type="ECO:0000256" key="2">
    <source>
        <dbReference type="SAM" id="SignalP"/>
    </source>
</evidence>
<name>A0A0C9ZEJ0_9AGAM</name>
<feature type="chain" id="PRO_5002223651" evidence="2">
    <location>
        <begin position="18"/>
        <end position="465"/>
    </location>
</feature>
<reference evidence="3 4" key="1">
    <citation type="submission" date="2014-04" db="EMBL/GenBank/DDBJ databases">
        <authorList>
            <consortium name="DOE Joint Genome Institute"/>
            <person name="Kuo A."/>
            <person name="Ruytinx J."/>
            <person name="Rineau F."/>
            <person name="Colpaert J."/>
            <person name="Kohler A."/>
            <person name="Nagy L.G."/>
            <person name="Floudas D."/>
            <person name="Copeland A."/>
            <person name="Barry K.W."/>
            <person name="Cichocki N."/>
            <person name="Veneault-Fourrey C."/>
            <person name="LaButti K."/>
            <person name="Lindquist E.A."/>
            <person name="Lipzen A."/>
            <person name="Lundell T."/>
            <person name="Morin E."/>
            <person name="Murat C."/>
            <person name="Sun H."/>
            <person name="Tunlid A."/>
            <person name="Henrissat B."/>
            <person name="Grigoriev I.V."/>
            <person name="Hibbett D.S."/>
            <person name="Martin F."/>
            <person name="Nordberg H.P."/>
            <person name="Cantor M.N."/>
            <person name="Hua S.X."/>
        </authorList>
    </citation>
    <scope>NUCLEOTIDE SEQUENCE [LARGE SCALE GENOMIC DNA]</scope>
    <source>
        <strain evidence="3 4">UH-Slu-Lm8-n1</strain>
    </source>
</reference>
<evidence type="ECO:0000256" key="1">
    <source>
        <dbReference type="SAM" id="Phobius"/>
    </source>
</evidence>
<protein>
    <submittedName>
        <fullName evidence="3">Uncharacterized protein</fullName>
    </submittedName>
</protein>
<organism evidence="3 4">
    <name type="scientific">Suillus luteus UH-Slu-Lm8-n1</name>
    <dbReference type="NCBI Taxonomy" id="930992"/>
    <lineage>
        <taxon>Eukaryota</taxon>
        <taxon>Fungi</taxon>
        <taxon>Dikarya</taxon>
        <taxon>Basidiomycota</taxon>
        <taxon>Agaricomycotina</taxon>
        <taxon>Agaricomycetes</taxon>
        <taxon>Agaricomycetidae</taxon>
        <taxon>Boletales</taxon>
        <taxon>Suillineae</taxon>
        <taxon>Suillaceae</taxon>
        <taxon>Suillus</taxon>
    </lineage>
</organism>
<feature type="signal peptide" evidence="2">
    <location>
        <begin position="1"/>
        <end position="17"/>
    </location>
</feature>
<feature type="transmembrane region" description="Helical" evidence="1">
    <location>
        <begin position="239"/>
        <end position="262"/>
    </location>
</feature>
<dbReference type="OrthoDB" id="9451547at2759"/>
<sequence>MILLLCAVLFFVPFLCASPPSLQVNDTYHILALDATDSSSCHTRTLLDILSSCGLTLFACTWTAIHPDIPDEDEGTVAIAFRRLLLMIMAFLAPEIMVAWAAWQFLCARQVAKDFNDVFGAQHAQPHGDHRAVWQGKLAVISLGDIPNSDRSSNAGWTLTHGFFAWMGGFVLYVDDKPRATLAPEELLRFVREGSVEMFVLTEADIEDRSKGEVLSKCVAILQLVWFITQLVARYAQTLPVTLLEIDTLGVATLTCIAYGLWWKKPKDVRRPHIVHWKSATIAPPPRDSLANDKAHSPLSILRFLLFGYRRPTFSGLTREQIIIITGCISGMVFGMIHCLGWNFLFPGHAEQILWRMASMGLPCVFSGFLSLFFQISMPQLLARLLPSELIDRHTLERLINRQTIDTFIRLWDKFVTKPTGMYIMIQYIPARLTIIVLMMLSLRSLPPGAYDTVVWSEFIPHVNL</sequence>
<dbReference type="PANTHER" id="PTHR35043:SF7">
    <property type="entry name" value="TRANSCRIPTION FACTOR DOMAIN-CONTAINING PROTEIN"/>
    <property type="match status" value="1"/>
</dbReference>
<evidence type="ECO:0000313" key="3">
    <source>
        <dbReference type="EMBL" id="KIK35885.1"/>
    </source>
</evidence>
<feature type="transmembrane region" description="Helical" evidence="1">
    <location>
        <begin position="84"/>
        <end position="103"/>
    </location>
</feature>
<accession>A0A0C9ZEJ0</accession>
<keyword evidence="2" id="KW-0732">Signal</keyword>
<dbReference type="InParanoid" id="A0A0C9ZEJ0"/>
<keyword evidence="4" id="KW-1185">Reference proteome</keyword>
<feature type="transmembrane region" description="Helical" evidence="1">
    <location>
        <begin position="420"/>
        <end position="441"/>
    </location>
</feature>
<dbReference type="AlphaFoldDB" id="A0A0C9ZEJ0"/>
<evidence type="ECO:0000313" key="4">
    <source>
        <dbReference type="Proteomes" id="UP000054485"/>
    </source>
</evidence>
<feature type="transmembrane region" description="Helical" evidence="1">
    <location>
        <begin position="214"/>
        <end position="233"/>
    </location>
</feature>
<keyword evidence="1" id="KW-0472">Membrane</keyword>
<dbReference type="Proteomes" id="UP000054485">
    <property type="component" value="Unassembled WGS sequence"/>
</dbReference>
<dbReference type="STRING" id="930992.A0A0C9ZEJ0"/>
<feature type="transmembrane region" description="Helical" evidence="1">
    <location>
        <begin position="353"/>
        <end position="374"/>
    </location>
</feature>
<keyword evidence="1" id="KW-1133">Transmembrane helix</keyword>
<dbReference type="HOGENOM" id="CLU_022883_6_1_1"/>
<gene>
    <name evidence="3" type="ORF">CY34DRAFT_811810</name>
</gene>
<dbReference type="EMBL" id="KN835580">
    <property type="protein sequence ID" value="KIK35885.1"/>
    <property type="molecule type" value="Genomic_DNA"/>
</dbReference>
<proteinExistence type="predicted"/>